<organism evidence="1">
    <name type="scientific">Oryza punctata</name>
    <name type="common">Red rice</name>
    <dbReference type="NCBI Taxonomy" id="4537"/>
    <lineage>
        <taxon>Eukaryota</taxon>
        <taxon>Viridiplantae</taxon>
        <taxon>Streptophyta</taxon>
        <taxon>Embryophyta</taxon>
        <taxon>Tracheophyta</taxon>
        <taxon>Spermatophyta</taxon>
        <taxon>Magnoliopsida</taxon>
        <taxon>Liliopsida</taxon>
        <taxon>Poales</taxon>
        <taxon>Poaceae</taxon>
        <taxon>BOP clade</taxon>
        <taxon>Oryzoideae</taxon>
        <taxon>Oryzeae</taxon>
        <taxon>Oryzinae</taxon>
        <taxon>Oryza</taxon>
    </lineage>
</organism>
<dbReference type="AlphaFoldDB" id="A0A0E0LWM0"/>
<dbReference type="Gramene" id="OPUNC08G17800.1">
    <property type="protein sequence ID" value="OPUNC08G17800.1"/>
    <property type="gene ID" value="OPUNC08G17800"/>
</dbReference>
<protein>
    <submittedName>
        <fullName evidence="1">Uncharacterized protein</fullName>
    </submittedName>
</protein>
<reference evidence="1" key="1">
    <citation type="submission" date="2015-04" db="UniProtKB">
        <authorList>
            <consortium name="EnsemblPlants"/>
        </authorList>
    </citation>
    <scope>IDENTIFICATION</scope>
</reference>
<sequence>MAPPISKRGVWGTRYPVIQGEAFGSCSMEWAKSPKAHSGLHVWVCVLGTTCHTTEGDVPRRAILLSHHFVADCGLTPPSRPPMPSSGDIVPVQDGYFITNWGLTPPSRSTTPLSGDIVPVWDGYFVTH</sequence>
<dbReference type="EnsemblPlants" id="OPUNC08G17800.1">
    <property type="protein sequence ID" value="OPUNC08G17800.1"/>
    <property type="gene ID" value="OPUNC08G17800"/>
</dbReference>
<accession>A0A0E0LWM0</accession>
<keyword evidence="2" id="KW-1185">Reference proteome</keyword>
<proteinExistence type="predicted"/>
<evidence type="ECO:0000313" key="2">
    <source>
        <dbReference type="Proteomes" id="UP000026962"/>
    </source>
</evidence>
<dbReference type="Proteomes" id="UP000026962">
    <property type="component" value="Chromosome 8"/>
</dbReference>
<name>A0A0E0LWM0_ORYPU</name>
<dbReference type="HOGENOM" id="CLU_1963184_0_0_1"/>
<reference evidence="1" key="2">
    <citation type="submission" date="2018-05" db="EMBL/GenBank/DDBJ databases">
        <title>OpunRS2 (Oryza punctata Reference Sequence Version 2).</title>
        <authorList>
            <person name="Zhang J."/>
            <person name="Kudrna D."/>
            <person name="Lee S."/>
            <person name="Talag J."/>
            <person name="Welchert J."/>
            <person name="Wing R.A."/>
        </authorList>
    </citation>
    <scope>NUCLEOTIDE SEQUENCE [LARGE SCALE GENOMIC DNA]</scope>
</reference>
<evidence type="ECO:0000313" key="1">
    <source>
        <dbReference type="EnsemblPlants" id="OPUNC08G17800.1"/>
    </source>
</evidence>